<dbReference type="PANTHER" id="PTHR10292">
    <property type="entry name" value="CLATHRIN HEAVY CHAIN RELATED"/>
    <property type="match status" value="1"/>
</dbReference>
<dbReference type="EMBL" id="BTRK01000004">
    <property type="protein sequence ID" value="GMR50326.1"/>
    <property type="molecule type" value="Genomic_DNA"/>
</dbReference>
<gene>
    <name evidence="1" type="ORF">PMAYCL1PPCAC_20521</name>
</gene>
<dbReference type="GO" id="GO:0005198">
    <property type="term" value="F:structural molecule activity"/>
    <property type="evidence" value="ECO:0007669"/>
    <property type="project" value="InterPro"/>
</dbReference>
<reference evidence="2" key="1">
    <citation type="submission" date="2022-10" db="EMBL/GenBank/DDBJ databases">
        <title>Genome assembly of Pristionchus species.</title>
        <authorList>
            <person name="Yoshida K."/>
            <person name="Sommer R.J."/>
        </authorList>
    </citation>
    <scope>NUCLEOTIDE SEQUENCE [LARGE SCALE GENOMIC DNA]</scope>
    <source>
        <strain evidence="2">RS5460</strain>
    </source>
</reference>
<dbReference type="InterPro" id="IPR016025">
    <property type="entry name" value="Clathrin_H-chain_N"/>
</dbReference>
<dbReference type="Proteomes" id="UP001328107">
    <property type="component" value="Unassembled WGS sequence"/>
</dbReference>
<dbReference type="GO" id="GO:0006886">
    <property type="term" value="P:intracellular protein transport"/>
    <property type="evidence" value="ECO:0007669"/>
    <property type="project" value="InterPro"/>
</dbReference>
<dbReference type="PANTHER" id="PTHR10292:SF1">
    <property type="entry name" value="CLATHRIN HEAVY CHAIN"/>
    <property type="match status" value="1"/>
</dbReference>
<accession>A0AAN5I4B1</accession>
<dbReference type="GO" id="GO:0030130">
    <property type="term" value="C:clathrin coat of trans-Golgi network vesicle"/>
    <property type="evidence" value="ECO:0007669"/>
    <property type="project" value="InterPro"/>
</dbReference>
<evidence type="ECO:0000313" key="1">
    <source>
        <dbReference type="EMBL" id="GMR50326.1"/>
    </source>
</evidence>
<dbReference type="GO" id="GO:0030132">
    <property type="term" value="C:clathrin coat of coated pit"/>
    <property type="evidence" value="ECO:0007669"/>
    <property type="project" value="InterPro"/>
</dbReference>
<feature type="non-terminal residue" evidence="1">
    <location>
        <position position="181"/>
    </location>
</feature>
<dbReference type="GO" id="GO:0006898">
    <property type="term" value="P:receptor-mediated endocytosis"/>
    <property type="evidence" value="ECO:0007669"/>
    <property type="project" value="TreeGrafter"/>
</dbReference>
<proteinExistence type="predicted"/>
<evidence type="ECO:0000313" key="2">
    <source>
        <dbReference type="Proteomes" id="UP001328107"/>
    </source>
</evidence>
<dbReference type="GO" id="GO:0071439">
    <property type="term" value="C:clathrin complex"/>
    <property type="evidence" value="ECO:0007669"/>
    <property type="project" value="TreeGrafter"/>
</dbReference>
<organism evidence="1 2">
    <name type="scientific">Pristionchus mayeri</name>
    <dbReference type="NCBI Taxonomy" id="1317129"/>
    <lineage>
        <taxon>Eukaryota</taxon>
        <taxon>Metazoa</taxon>
        <taxon>Ecdysozoa</taxon>
        <taxon>Nematoda</taxon>
        <taxon>Chromadorea</taxon>
        <taxon>Rhabditida</taxon>
        <taxon>Rhabditina</taxon>
        <taxon>Diplogasteromorpha</taxon>
        <taxon>Diplogasteroidea</taxon>
        <taxon>Neodiplogasteridae</taxon>
        <taxon>Pristionchus</taxon>
    </lineage>
</organism>
<dbReference type="AlphaFoldDB" id="A0AAN5I4B1"/>
<name>A0AAN5I4B1_9BILA</name>
<protein>
    <submittedName>
        <fullName evidence="1">Uncharacterized protein</fullName>
    </submittedName>
</protein>
<keyword evidence="2" id="KW-1185">Reference proteome</keyword>
<comment type="caution">
    <text evidence="1">The sequence shown here is derived from an EMBL/GenBank/DDBJ whole genome shotgun (WGS) entry which is preliminary data.</text>
</comment>
<dbReference type="GO" id="GO:0045334">
    <property type="term" value="C:clathrin-coated endocytic vesicle"/>
    <property type="evidence" value="ECO:0007669"/>
    <property type="project" value="TreeGrafter"/>
</dbReference>
<feature type="non-terminal residue" evidence="1">
    <location>
        <position position="1"/>
    </location>
</feature>
<dbReference type="Gene3D" id="2.130.10.110">
    <property type="entry name" value="Clathrin heavy-chain terminal domain"/>
    <property type="match status" value="1"/>
</dbReference>
<dbReference type="GO" id="GO:0032051">
    <property type="term" value="F:clathrin light chain binding"/>
    <property type="evidence" value="ECO:0007669"/>
    <property type="project" value="TreeGrafter"/>
</dbReference>
<dbReference type="GO" id="GO:0005938">
    <property type="term" value="C:cell cortex"/>
    <property type="evidence" value="ECO:0007669"/>
    <property type="project" value="TreeGrafter"/>
</dbReference>
<sequence length="181" mass="20459">DGTKIVLMETASRRILKSHDLEQEKVVFWKCISQETLALVTESSVYHWGITDDSAANRQFKRHESLFGCKIVNYEVENGYAVLIGECEEVALLSPFCLFRDFSSKMSTPTDGEAACFANFKMIENREPSTLFLSSKKNDQGGKLFVFEVGLVPIGNTPFSKSSIDVPFERSFDDDYPIFLQ</sequence>
<dbReference type="SUPFAM" id="SSF50989">
    <property type="entry name" value="Clathrin heavy-chain terminal domain"/>
    <property type="match status" value="1"/>
</dbReference>